<gene>
    <name evidence="5" type="ORF">UFOVP780_17</name>
</gene>
<evidence type="ECO:0000313" key="5">
    <source>
        <dbReference type="EMBL" id="CAB4162160.1"/>
    </source>
</evidence>
<dbReference type="InterPro" id="IPR014883">
    <property type="entry name" value="VRR_NUC"/>
</dbReference>
<name>A0A6J5NQX0_9CAUD</name>
<evidence type="ECO:0000256" key="3">
    <source>
        <dbReference type="ARBA" id="ARBA00022801"/>
    </source>
</evidence>
<dbReference type="GO" id="GO:0004518">
    <property type="term" value="F:nuclease activity"/>
    <property type="evidence" value="ECO:0007669"/>
    <property type="project" value="UniProtKB-KW"/>
</dbReference>
<evidence type="ECO:0000259" key="4">
    <source>
        <dbReference type="Pfam" id="PF08774"/>
    </source>
</evidence>
<dbReference type="InterPro" id="IPR011856">
    <property type="entry name" value="tRNA_endonuc-like_dom_sf"/>
</dbReference>
<dbReference type="Pfam" id="PF08774">
    <property type="entry name" value="VRR_NUC"/>
    <property type="match status" value="1"/>
</dbReference>
<reference evidence="5" key="1">
    <citation type="submission" date="2020-04" db="EMBL/GenBank/DDBJ databases">
        <authorList>
            <person name="Chiriac C."/>
            <person name="Salcher M."/>
            <person name="Ghai R."/>
            <person name="Kavagutti S V."/>
        </authorList>
    </citation>
    <scope>NUCLEOTIDE SEQUENCE</scope>
</reference>
<evidence type="ECO:0000256" key="1">
    <source>
        <dbReference type="ARBA" id="ARBA00001946"/>
    </source>
</evidence>
<comment type="cofactor">
    <cofactor evidence="1">
        <name>Mg(2+)</name>
        <dbReference type="ChEBI" id="CHEBI:18420"/>
    </cofactor>
</comment>
<accession>A0A6J5NQX0</accession>
<proteinExistence type="predicted"/>
<dbReference type="Gene3D" id="3.40.1350.10">
    <property type="match status" value="1"/>
</dbReference>
<organism evidence="5">
    <name type="scientific">uncultured Caudovirales phage</name>
    <dbReference type="NCBI Taxonomy" id="2100421"/>
    <lineage>
        <taxon>Viruses</taxon>
        <taxon>Duplodnaviria</taxon>
        <taxon>Heunggongvirae</taxon>
        <taxon>Uroviricota</taxon>
        <taxon>Caudoviricetes</taxon>
        <taxon>Peduoviridae</taxon>
        <taxon>Maltschvirus</taxon>
        <taxon>Maltschvirus maltsch</taxon>
    </lineage>
</organism>
<dbReference type="GO" id="GO:0003676">
    <property type="term" value="F:nucleic acid binding"/>
    <property type="evidence" value="ECO:0007669"/>
    <property type="project" value="InterPro"/>
</dbReference>
<sequence length="112" mass="12748">MTEEFVQIAVVNYLKYQYPNALYCASAGGVRTSIKQAIKMKRTGYVKGFPDLFIYESRKGYHGLAIELKTTKGTAQASQKEWIKKLCDNGYYAKVCKGTPQALSLIQWYMNE</sequence>
<keyword evidence="3" id="KW-0378">Hydrolase</keyword>
<feature type="domain" description="VRR-NUC" evidence="4">
    <location>
        <begin position="19"/>
        <end position="99"/>
    </location>
</feature>
<dbReference type="GO" id="GO:0016788">
    <property type="term" value="F:hydrolase activity, acting on ester bonds"/>
    <property type="evidence" value="ECO:0007669"/>
    <property type="project" value="InterPro"/>
</dbReference>
<evidence type="ECO:0000256" key="2">
    <source>
        <dbReference type="ARBA" id="ARBA00022722"/>
    </source>
</evidence>
<protein>
    <submittedName>
        <fullName evidence="5">VRR-NUC domain containing protein</fullName>
    </submittedName>
</protein>
<keyword evidence="2" id="KW-0540">Nuclease</keyword>
<dbReference type="EMBL" id="LR796730">
    <property type="protein sequence ID" value="CAB4162160.1"/>
    <property type="molecule type" value="Genomic_DNA"/>
</dbReference>